<keyword evidence="7 11" id="KW-0479">Metal-binding</keyword>
<dbReference type="FunFam" id="3.40.980.10:FF:000004">
    <property type="entry name" value="Molybdopterin molybdenumtransferase"/>
    <property type="match status" value="1"/>
</dbReference>
<dbReference type="NCBIfam" id="NF045515">
    <property type="entry name" value="Glp_gephyrin"/>
    <property type="match status" value="1"/>
</dbReference>
<feature type="domain" description="MoaB/Mog" evidence="12">
    <location>
        <begin position="191"/>
        <end position="328"/>
    </location>
</feature>
<dbReference type="SMART" id="SM00852">
    <property type="entry name" value="MoCF_biosynth"/>
    <property type="match status" value="1"/>
</dbReference>
<dbReference type="Gene3D" id="3.90.105.10">
    <property type="entry name" value="Molybdopterin biosynthesis moea protein, domain 2"/>
    <property type="match status" value="1"/>
</dbReference>
<evidence type="ECO:0000256" key="8">
    <source>
        <dbReference type="ARBA" id="ARBA00022842"/>
    </source>
</evidence>
<dbReference type="InterPro" id="IPR036425">
    <property type="entry name" value="MoaB/Mog-like_dom_sf"/>
</dbReference>
<dbReference type="InterPro" id="IPR038987">
    <property type="entry name" value="MoeA-like"/>
</dbReference>
<dbReference type="CDD" id="cd00887">
    <property type="entry name" value="MoeA"/>
    <property type="match status" value="1"/>
</dbReference>
<dbReference type="EMBL" id="SRMO01000065">
    <property type="protein sequence ID" value="TGG92222.1"/>
    <property type="molecule type" value="Genomic_DNA"/>
</dbReference>
<sequence>MAEQTSGLPLAEALARLLQRFPGPLQSLGVERLPLPRALERVLAEPLLAPAAVPGFRAAVMDGYALRSADLAQHPRRQLPLLGCSTAGTPWPQPLERPGVVRIMTGAAVPEGADAVVPQELVTCRSLSDGSAAVVIEAAVRAGQWIRPIGEEATAGALLQKVGSLLGPVEIARAIGCGLREAVVQRRPRVALLISGSELRPAGEPLGPGQIHDSNGPLLAALLQRLGVALVERRWVDDDPTRLEQALLAMARRCDVLISTGGVSVGEGDHVRPLLERLGRLEFWRVLLKPGRPFACGELAGVAFFGLPGNPVSATVTFLQLVWPVLQQLEGREPRAWPRLRVRLREPLQRRAGRPELLRAQLESDGAGNAWARVCGAQGSARLGSLLGADLLLELNADTTSLPAGAAVMAQLLRQSLL</sequence>
<evidence type="ECO:0000313" key="13">
    <source>
        <dbReference type="EMBL" id="TGG92222.1"/>
    </source>
</evidence>
<dbReference type="Pfam" id="PF03454">
    <property type="entry name" value="MoeA_C"/>
    <property type="match status" value="1"/>
</dbReference>
<dbReference type="AlphaFoldDB" id="A0A524RN42"/>
<comment type="catalytic activity">
    <reaction evidence="10">
        <text>adenylyl-molybdopterin + molybdate = Mo-molybdopterin + AMP + H(+)</text>
        <dbReference type="Rhea" id="RHEA:35047"/>
        <dbReference type="ChEBI" id="CHEBI:15378"/>
        <dbReference type="ChEBI" id="CHEBI:36264"/>
        <dbReference type="ChEBI" id="CHEBI:62727"/>
        <dbReference type="ChEBI" id="CHEBI:71302"/>
        <dbReference type="ChEBI" id="CHEBI:456215"/>
        <dbReference type="EC" id="2.10.1.1"/>
    </reaction>
</comment>
<dbReference type="PANTHER" id="PTHR10192:SF5">
    <property type="entry name" value="GEPHYRIN"/>
    <property type="match status" value="1"/>
</dbReference>
<keyword evidence="8 11" id="KW-0460">Magnesium</keyword>
<comment type="caution">
    <text evidence="13">The sequence shown here is derived from an EMBL/GenBank/DDBJ whole genome shotgun (WGS) entry which is preliminary data.</text>
</comment>
<name>A0A524RN42_9CHRO</name>
<keyword evidence="5 11" id="KW-0500">Molybdenum</keyword>
<evidence type="ECO:0000259" key="12">
    <source>
        <dbReference type="SMART" id="SM00852"/>
    </source>
</evidence>
<dbReference type="GO" id="GO:0046872">
    <property type="term" value="F:metal ion binding"/>
    <property type="evidence" value="ECO:0007669"/>
    <property type="project" value="UniProtKB-UniRule"/>
</dbReference>
<proteinExistence type="inferred from homology"/>
<dbReference type="PANTHER" id="PTHR10192">
    <property type="entry name" value="MOLYBDOPTERIN BIOSYNTHESIS PROTEIN"/>
    <property type="match status" value="1"/>
</dbReference>
<dbReference type="InterPro" id="IPR005110">
    <property type="entry name" value="MoeA_linker/N"/>
</dbReference>
<evidence type="ECO:0000256" key="3">
    <source>
        <dbReference type="ARBA" id="ARBA00005046"/>
    </source>
</evidence>
<dbReference type="Gene3D" id="2.40.340.10">
    <property type="entry name" value="MoeA, C-terminal, domain IV"/>
    <property type="match status" value="1"/>
</dbReference>
<dbReference type="GO" id="GO:0061599">
    <property type="term" value="F:molybdopterin molybdotransferase activity"/>
    <property type="evidence" value="ECO:0007669"/>
    <property type="project" value="UniProtKB-UniRule"/>
</dbReference>
<comment type="similarity">
    <text evidence="4 11">Belongs to the MoeA family.</text>
</comment>
<dbReference type="Pfam" id="PF03453">
    <property type="entry name" value="MoeA_N"/>
    <property type="match status" value="1"/>
</dbReference>
<dbReference type="InterPro" id="IPR005111">
    <property type="entry name" value="MoeA_C_domain_IV"/>
</dbReference>
<dbReference type="SUPFAM" id="SSF63867">
    <property type="entry name" value="MoeA C-terminal domain-like"/>
    <property type="match status" value="1"/>
</dbReference>
<protein>
    <recommendedName>
        <fullName evidence="11">Molybdopterin molybdenumtransferase</fullName>
        <ecNumber evidence="11">2.10.1.1</ecNumber>
    </recommendedName>
</protein>
<keyword evidence="9 11" id="KW-0501">Molybdenum cofactor biosynthesis</keyword>
<accession>A0A524RN42</accession>
<dbReference type="UniPathway" id="UPA00344"/>
<evidence type="ECO:0000256" key="7">
    <source>
        <dbReference type="ARBA" id="ARBA00022723"/>
    </source>
</evidence>
<dbReference type="SUPFAM" id="SSF53218">
    <property type="entry name" value="Molybdenum cofactor biosynthesis proteins"/>
    <property type="match status" value="1"/>
</dbReference>
<dbReference type="GO" id="GO:0006777">
    <property type="term" value="P:Mo-molybdopterin cofactor biosynthetic process"/>
    <property type="evidence" value="ECO:0007669"/>
    <property type="project" value="UniProtKB-UniRule"/>
</dbReference>
<comment type="cofactor">
    <cofactor evidence="1 11">
        <name>Mg(2+)</name>
        <dbReference type="ChEBI" id="CHEBI:18420"/>
    </cofactor>
</comment>
<evidence type="ECO:0000256" key="6">
    <source>
        <dbReference type="ARBA" id="ARBA00022679"/>
    </source>
</evidence>
<dbReference type="Proteomes" id="UP000317990">
    <property type="component" value="Unassembled WGS sequence"/>
</dbReference>
<dbReference type="Pfam" id="PF00994">
    <property type="entry name" value="MoCF_biosynth"/>
    <property type="match status" value="1"/>
</dbReference>
<dbReference type="InterPro" id="IPR036135">
    <property type="entry name" value="MoeA_linker/N_sf"/>
</dbReference>
<dbReference type="InterPro" id="IPR001453">
    <property type="entry name" value="MoaB/Mog_dom"/>
</dbReference>
<organism evidence="13 14">
    <name type="scientific">Aphanocapsa feldmannii 277cV</name>
    <dbReference type="NCBI Taxonomy" id="2507553"/>
    <lineage>
        <taxon>Bacteria</taxon>
        <taxon>Bacillati</taxon>
        <taxon>Cyanobacteriota</taxon>
        <taxon>Cyanophyceae</taxon>
        <taxon>Oscillatoriophycideae</taxon>
        <taxon>Chroococcales</taxon>
        <taxon>Microcystaceae</taxon>
        <taxon>Aphanocapsa</taxon>
    </lineage>
</organism>
<evidence type="ECO:0000256" key="4">
    <source>
        <dbReference type="ARBA" id="ARBA00010763"/>
    </source>
</evidence>
<evidence type="ECO:0000256" key="1">
    <source>
        <dbReference type="ARBA" id="ARBA00001946"/>
    </source>
</evidence>
<dbReference type="SUPFAM" id="SSF63882">
    <property type="entry name" value="MoeA N-terminal region -like"/>
    <property type="match status" value="1"/>
</dbReference>
<dbReference type="NCBIfam" id="TIGR00177">
    <property type="entry name" value="molyb_syn"/>
    <property type="match status" value="1"/>
</dbReference>
<dbReference type="InterPro" id="IPR036688">
    <property type="entry name" value="MoeA_C_domain_IV_sf"/>
</dbReference>
<comment type="pathway">
    <text evidence="3 11">Cofactor biosynthesis; molybdopterin biosynthesis.</text>
</comment>
<reference evidence="13 14" key="1">
    <citation type="journal article" date="2019" name="mSystems">
        <title>Life at home and on the roam: Genomic adaptions reflect the dual lifestyle of an intracellular, facultative symbiont.</title>
        <authorList>
            <person name="Burgsdorf I."/>
        </authorList>
    </citation>
    <scope>NUCLEOTIDE SEQUENCE [LARGE SCALE GENOMIC DNA]</scope>
    <source>
        <strain evidence="13">277cV</strain>
    </source>
</reference>
<dbReference type="Gene3D" id="2.170.190.11">
    <property type="entry name" value="Molybdopterin biosynthesis moea protein, domain 3"/>
    <property type="match status" value="1"/>
</dbReference>
<evidence type="ECO:0000256" key="5">
    <source>
        <dbReference type="ARBA" id="ARBA00022505"/>
    </source>
</evidence>
<evidence type="ECO:0000256" key="11">
    <source>
        <dbReference type="RuleBase" id="RU365090"/>
    </source>
</evidence>
<comment type="function">
    <text evidence="2 11">Catalyzes the insertion of molybdate into adenylated molybdopterin with the concomitant release of AMP.</text>
</comment>
<evidence type="ECO:0000256" key="9">
    <source>
        <dbReference type="ARBA" id="ARBA00023150"/>
    </source>
</evidence>
<gene>
    <name evidence="13" type="ORF">ERJ67_06060</name>
</gene>
<evidence type="ECO:0000256" key="2">
    <source>
        <dbReference type="ARBA" id="ARBA00002901"/>
    </source>
</evidence>
<keyword evidence="6 11" id="KW-0808">Transferase</keyword>
<dbReference type="EC" id="2.10.1.1" evidence="11"/>
<dbReference type="Gene3D" id="3.40.980.10">
    <property type="entry name" value="MoaB/Mog-like domain"/>
    <property type="match status" value="1"/>
</dbReference>
<evidence type="ECO:0000256" key="10">
    <source>
        <dbReference type="ARBA" id="ARBA00047317"/>
    </source>
</evidence>
<evidence type="ECO:0000313" key="14">
    <source>
        <dbReference type="Proteomes" id="UP000317990"/>
    </source>
</evidence>
<dbReference type="GO" id="GO:0005829">
    <property type="term" value="C:cytosol"/>
    <property type="evidence" value="ECO:0007669"/>
    <property type="project" value="TreeGrafter"/>
</dbReference>